<evidence type="ECO:0000256" key="2">
    <source>
        <dbReference type="ARBA" id="ARBA00023125"/>
    </source>
</evidence>
<keyword evidence="4" id="KW-0539">Nucleus</keyword>
<feature type="domain" description="RWP-RK" evidence="7">
    <location>
        <begin position="1"/>
        <end position="87"/>
    </location>
</feature>
<keyword evidence="3" id="KW-0804">Transcription</keyword>
<feature type="coiled-coil region" evidence="5">
    <location>
        <begin position="201"/>
        <end position="245"/>
    </location>
</feature>
<gene>
    <name evidence="8" type="ORF">RDI58_023348</name>
</gene>
<reference evidence="8 9" key="1">
    <citation type="submission" date="2024-02" db="EMBL/GenBank/DDBJ databases">
        <title>de novo genome assembly of Solanum bulbocastanum strain 11H21.</title>
        <authorList>
            <person name="Hosaka A.J."/>
        </authorList>
    </citation>
    <scope>NUCLEOTIDE SEQUENCE [LARGE SCALE GENOMIC DNA]</scope>
    <source>
        <tissue evidence="8">Young leaves</tissue>
    </source>
</reference>
<dbReference type="Proteomes" id="UP001371456">
    <property type="component" value="Unassembled WGS sequence"/>
</dbReference>
<keyword evidence="9" id="KW-1185">Reference proteome</keyword>
<evidence type="ECO:0000256" key="1">
    <source>
        <dbReference type="ARBA" id="ARBA00023015"/>
    </source>
</evidence>
<dbReference type="EMBL" id="JBANQN010000009">
    <property type="protein sequence ID" value="KAK6781164.1"/>
    <property type="molecule type" value="Genomic_DNA"/>
</dbReference>
<evidence type="ECO:0000256" key="3">
    <source>
        <dbReference type="ARBA" id="ARBA00023163"/>
    </source>
</evidence>
<organism evidence="8 9">
    <name type="scientific">Solanum bulbocastanum</name>
    <name type="common">Wild potato</name>
    <dbReference type="NCBI Taxonomy" id="147425"/>
    <lineage>
        <taxon>Eukaryota</taxon>
        <taxon>Viridiplantae</taxon>
        <taxon>Streptophyta</taxon>
        <taxon>Embryophyta</taxon>
        <taxon>Tracheophyta</taxon>
        <taxon>Spermatophyta</taxon>
        <taxon>Magnoliopsida</taxon>
        <taxon>eudicotyledons</taxon>
        <taxon>Gunneridae</taxon>
        <taxon>Pentapetalae</taxon>
        <taxon>asterids</taxon>
        <taxon>lamiids</taxon>
        <taxon>Solanales</taxon>
        <taxon>Solanaceae</taxon>
        <taxon>Solanoideae</taxon>
        <taxon>Solaneae</taxon>
        <taxon>Solanum</taxon>
    </lineage>
</organism>
<evidence type="ECO:0000256" key="5">
    <source>
        <dbReference type="SAM" id="Coils"/>
    </source>
</evidence>
<evidence type="ECO:0000259" key="7">
    <source>
        <dbReference type="PROSITE" id="PS51519"/>
    </source>
</evidence>
<dbReference type="PROSITE" id="PS51519">
    <property type="entry name" value="RWP_RK"/>
    <property type="match status" value="1"/>
</dbReference>
<keyword evidence="5" id="KW-0175">Coiled coil</keyword>
<protein>
    <recommendedName>
        <fullName evidence="7">RWP-RK domain-containing protein</fullName>
    </recommendedName>
</protein>
<accession>A0AAN8Y6J2</accession>
<sequence length="281" mass="32326">MAEVSSNKRVLCDGKWITVQDIEEQYGKHRKEAAAKFNVSPATFRRKLRELGILRWPYPKRRCNPEIAVRVGVLQSSHSSSQSNSEEKETHFEEETTEMGDESKSISTLCIDNTKLDFNKLIASSLEDLSHPENETSMKKALSILSDNPSLFSKEQAEQIDGLLVDFPALVHKWREYYSRSQTCNLKSSDETENLVGKDHKGSLKVRYEELENKEKELTTQLMALQKQKTEIAEQRNEKSKQSKDLISMVEKKEKLFMTITTDKLKNLSDKWTNLTSAFIQ</sequence>
<dbReference type="GO" id="GO:0003677">
    <property type="term" value="F:DNA binding"/>
    <property type="evidence" value="ECO:0007669"/>
    <property type="project" value="UniProtKB-KW"/>
</dbReference>
<keyword evidence="1" id="KW-0805">Transcription regulation</keyword>
<evidence type="ECO:0000256" key="4">
    <source>
        <dbReference type="ARBA" id="ARBA00023242"/>
    </source>
</evidence>
<evidence type="ECO:0000313" key="8">
    <source>
        <dbReference type="EMBL" id="KAK6781164.1"/>
    </source>
</evidence>
<proteinExistence type="predicted"/>
<dbReference type="Pfam" id="PF02042">
    <property type="entry name" value="RWP-RK"/>
    <property type="match status" value="1"/>
</dbReference>
<evidence type="ECO:0000256" key="6">
    <source>
        <dbReference type="SAM" id="MobiDB-lite"/>
    </source>
</evidence>
<evidence type="ECO:0000313" key="9">
    <source>
        <dbReference type="Proteomes" id="UP001371456"/>
    </source>
</evidence>
<feature type="compositionally biased region" description="Basic and acidic residues" evidence="6">
    <location>
        <begin position="85"/>
        <end position="94"/>
    </location>
</feature>
<keyword evidence="2" id="KW-0238">DNA-binding</keyword>
<dbReference type="AlphaFoldDB" id="A0AAN8Y6J2"/>
<comment type="caution">
    <text evidence="8">The sequence shown here is derived from an EMBL/GenBank/DDBJ whole genome shotgun (WGS) entry which is preliminary data.</text>
</comment>
<feature type="compositionally biased region" description="Low complexity" evidence="6">
    <location>
        <begin position="75"/>
        <end position="84"/>
    </location>
</feature>
<feature type="region of interest" description="Disordered" evidence="6">
    <location>
        <begin position="74"/>
        <end position="104"/>
    </location>
</feature>
<dbReference type="InterPro" id="IPR003035">
    <property type="entry name" value="RWP-RK_dom"/>
</dbReference>
<name>A0AAN8Y6J2_SOLBU</name>